<evidence type="ECO:0000256" key="3">
    <source>
        <dbReference type="ARBA" id="ARBA00022970"/>
    </source>
</evidence>
<accession>A0A1V8RSD0</accession>
<evidence type="ECO:0000256" key="2">
    <source>
        <dbReference type="ARBA" id="ARBA00022729"/>
    </source>
</evidence>
<dbReference type="GO" id="GO:0006865">
    <property type="term" value="P:amino acid transport"/>
    <property type="evidence" value="ECO:0007669"/>
    <property type="project" value="UniProtKB-KW"/>
</dbReference>
<evidence type="ECO:0000259" key="4">
    <source>
        <dbReference type="Pfam" id="PF13458"/>
    </source>
</evidence>
<evidence type="ECO:0000313" key="5">
    <source>
        <dbReference type="EMBL" id="OQM76065.1"/>
    </source>
</evidence>
<dbReference type="Pfam" id="PF13458">
    <property type="entry name" value="Peripla_BP_6"/>
    <property type="match status" value="1"/>
</dbReference>
<feature type="domain" description="Leucine-binding protein" evidence="4">
    <location>
        <begin position="36"/>
        <end position="385"/>
    </location>
</feature>
<dbReference type="STRING" id="1873176.BFN67_16630"/>
<dbReference type="PANTHER" id="PTHR30483">
    <property type="entry name" value="LEUCINE-SPECIFIC-BINDING PROTEIN"/>
    <property type="match status" value="1"/>
</dbReference>
<keyword evidence="3" id="KW-0813">Transport</keyword>
<reference evidence="5 6" key="1">
    <citation type="journal article" date="2016" name="Int. J. Syst. Evol. Microbiol.">
        <title>Pseudaminobacter manganicus sp. nov., isolated from sludge of a manganese mine.</title>
        <authorList>
            <person name="Li J."/>
            <person name="Huang J."/>
            <person name="Liao S."/>
            <person name="Wang G."/>
        </authorList>
    </citation>
    <scope>NUCLEOTIDE SEQUENCE [LARGE SCALE GENOMIC DNA]</scope>
    <source>
        <strain evidence="5 6">JH-7</strain>
    </source>
</reference>
<keyword evidence="3" id="KW-0029">Amino-acid transport</keyword>
<keyword evidence="6" id="KW-1185">Reference proteome</keyword>
<dbReference type="AlphaFoldDB" id="A0A1V8RSD0"/>
<keyword evidence="2" id="KW-0732">Signal</keyword>
<dbReference type="SUPFAM" id="SSF53822">
    <property type="entry name" value="Periplasmic binding protein-like I"/>
    <property type="match status" value="1"/>
</dbReference>
<dbReference type="RefSeq" id="WP_080919251.1">
    <property type="nucleotide sequence ID" value="NZ_MDET01000011.1"/>
</dbReference>
<organism evidence="5 6">
    <name type="scientific">Manganibacter manganicus</name>
    <dbReference type="NCBI Taxonomy" id="1873176"/>
    <lineage>
        <taxon>Bacteria</taxon>
        <taxon>Pseudomonadati</taxon>
        <taxon>Pseudomonadota</taxon>
        <taxon>Alphaproteobacteria</taxon>
        <taxon>Hyphomicrobiales</taxon>
        <taxon>Phyllobacteriaceae</taxon>
        <taxon>Manganibacter</taxon>
    </lineage>
</organism>
<evidence type="ECO:0000313" key="6">
    <source>
        <dbReference type="Proteomes" id="UP000191905"/>
    </source>
</evidence>
<gene>
    <name evidence="5" type="ORF">BFN67_16630</name>
</gene>
<proteinExistence type="inferred from homology"/>
<evidence type="ECO:0000256" key="1">
    <source>
        <dbReference type="ARBA" id="ARBA00010062"/>
    </source>
</evidence>
<dbReference type="InterPro" id="IPR028082">
    <property type="entry name" value="Peripla_BP_I"/>
</dbReference>
<dbReference type="InterPro" id="IPR028081">
    <property type="entry name" value="Leu-bd"/>
</dbReference>
<comment type="caution">
    <text evidence="5">The sequence shown here is derived from an EMBL/GenBank/DDBJ whole genome shotgun (WGS) entry which is preliminary data.</text>
</comment>
<comment type="similarity">
    <text evidence="1">Belongs to the leucine-binding protein family.</text>
</comment>
<dbReference type="EMBL" id="MDET01000011">
    <property type="protein sequence ID" value="OQM76065.1"/>
    <property type="molecule type" value="Genomic_DNA"/>
</dbReference>
<name>A0A1V8RSD0_9HYPH</name>
<sequence>MTDISRRFMIGRRQFLLASGAALAMPYVHRAYAEDEIVIANLHPVTGFVALDGKIATAGCKTAVDEINEAGGIKSLGKKLKLITGDTQGKNDVASVETQRVIQAGAVGIVGSYLSSTTRITTQVAEQNKTPHVADEGVADEIMQRGFKYTFRIAPSSSNLGLLSAQNMALLMKSAGLSQMSVAYMHEDSAFGSSVGRTFPEAAKENGMEVRTVLSYAATSTDLSVETSKLLATGADVIAASTYYGDGLLIAKLVQQRKPEIKAFVGVGSAAYANPTFPKDMGAGAEGYFNNIMHWNPASPELPALLERFAKFSEGLALTHQGAYAYTAVQVLADAIERAGSADKETIREALTKTDLTDHILPQGPIVFDETGQNKNAGIVMLQIQNATPTVVLPEQYAQAKPIFPTKFG</sequence>
<dbReference type="OrthoDB" id="9791590at2"/>
<protein>
    <recommendedName>
        <fullName evidence="4">Leucine-binding protein domain-containing protein</fullName>
    </recommendedName>
</protein>
<dbReference type="Gene3D" id="3.40.50.2300">
    <property type="match status" value="2"/>
</dbReference>
<dbReference type="InterPro" id="IPR051010">
    <property type="entry name" value="BCAA_transport"/>
</dbReference>
<dbReference type="Proteomes" id="UP000191905">
    <property type="component" value="Unassembled WGS sequence"/>
</dbReference>
<dbReference type="CDD" id="cd06340">
    <property type="entry name" value="PBP1_ABC_ligand_binding-like"/>
    <property type="match status" value="1"/>
</dbReference>